<dbReference type="GeneID" id="42002252"/>
<dbReference type="Pfam" id="PF03178">
    <property type="entry name" value="CPSF_A"/>
    <property type="match status" value="1"/>
</dbReference>
<dbReference type="RefSeq" id="XP_031027044.1">
    <property type="nucleotide sequence ID" value="XM_031166955.1"/>
</dbReference>
<evidence type="ECO:0000256" key="1">
    <source>
        <dbReference type="ARBA" id="ARBA00004123"/>
    </source>
</evidence>
<sequence length="1204" mass="132066">MALPDSLSQAFVFAQRPVKAPVVKDILPCSIASDENQAFKEAIIIKENLLELVIYEVATCQWRTVLQQPTFGNICDCSILHRTTFIPTATTTSHNTTAQNVVDLTLSDREEQTSRFRSIQGDDILVCLSDSGKLSFLAFVKYGDDVETTAPGRFFPVFEVTVSNPGWDYINARSFLAVDPLSRSIAVAAHQDSFDIFPVLSVSTELNVEILGPKIPLVEDGFITAMAFLYPDGDNLDRIRLSLAVSKDTILATTRLSIPQNGNESCLVSAIALPSDLPEYLALHSSEITHQTLYLNCDNGTLHRANITVAPAHLSLDFMGKRIGTSAMAVLDVGHQDSDVLALAGQTGDGEIISCFYEPGEPIIRHMIISCWAPVLDFKLVDLYNEGRDASFSTSGMGSSSCIREARHGVGVIVDGLSNDFAGVTGLWALDVKQDQSILVVSFVEETRVLSLSEGDIEDISEGSGLVVTNPTLAAGVAGNLAIQIHRDGVVVANPLSGVGYDMDIQAPAFWQSGNSCHVICGATKESTILLGLSKDNLVVLLTIGIDSHGLSMNELSRISLDAETTAMYLPSHPTLPTPFAIVGTHMADARILSLPGLQVVYTQSFDTPNAESGDGLNIPQSFLLLSSSTTTALLTTLRDGSLLSQPWDISTLPSIKPTRYSLGAFPARLIPTSLASSCLVLSDRPWRLDLSSMQLATATIKLHPLLFEPVVMAAAYGLQNSSTESFAFLEPNGNLSFVRLGGVGYRFRSIAVNETPRRVLYDKTTSKLLVATTGKVSGGVQTEIKLVDPRTDRIYFKEPLRKGEICYALNEWPVKEEKRYVCVGTGGFQDQAGGDMKGRVLIYNLKLHTDRAEVKTEQYKMRKLGEFHTKSEVVAITPFMRSYLLAASGNTVYLLKIDASTRTIVSGAQAEVRWKIQSLETNGWKVIVGAQKESVTVFQYDSTKRAFELVSSDYYTRSASDNVWIDENLVICTDKSRNMYIVSAETRAEKTLRTIASFHTGDYILRLQYGNLSSAPPAIDISGTNSAGIGRAIPPDILVPWKSDSTDILNMFSSKPSRADPWNRDAFYGWSVSGSLWVFERIGEIVYLILSVLEEVMREWVSVRPVLGHNQALYRSMTHSSRNTIDGEYVSQFLDLPTHERAGIMTQWHIQWQKKLNSIDGTPTMIRGRASEYISLDLLPSLRDMSGMDSDSMSHVLKLLNRI</sequence>
<dbReference type="EMBL" id="QEAO01000003">
    <property type="protein sequence ID" value="TPX36973.1"/>
    <property type="molecule type" value="Genomic_DNA"/>
</dbReference>
<comment type="caution">
    <text evidence="6">The sequence shown here is derived from an EMBL/GenBank/DDBJ whole genome shotgun (WGS) entry which is preliminary data.</text>
</comment>
<feature type="domain" description="RSE1/DDB1/CPSF1 C-terminal" evidence="3">
    <location>
        <begin position="783"/>
        <end position="1136"/>
    </location>
</feature>
<evidence type="ECO:0000259" key="4">
    <source>
        <dbReference type="Pfam" id="PF10433"/>
    </source>
</evidence>
<feature type="domain" description="RSE1/DDB1/CPSF1 first beta-propeller" evidence="4">
    <location>
        <begin position="23"/>
        <end position="235"/>
    </location>
</feature>
<dbReference type="STRING" id="1806994.A0A507CHC8"/>
<dbReference type="GO" id="GO:0005634">
    <property type="term" value="C:nucleus"/>
    <property type="evidence" value="ECO:0007669"/>
    <property type="project" value="UniProtKB-SubCell"/>
</dbReference>
<dbReference type="InterPro" id="IPR018846">
    <property type="entry name" value="Beta-prop_RSE1/DDB1/CPSF1_1st"/>
</dbReference>
<dbReference type="Pfam" id="PF10433">
    <property type="entry name" value="Beta-prop_RSE1_1st"/>
    <property type="match status" value="1"/>
</dbReference>
<keyword evidence="2" id="KW-0539">Nucleus</keyword>
<comment type="subcellular location">
    <subcellularLocation>
        <location evidence="1">Nucleus</location>
    </subcellularLocation>
</comment>
<dbReference type="InterPro" id="IPR004871">
    <property type="entry name" value="RSE1/DDB1/CPSF1_C"/>
</dbReference>
<evidence type="ECO:0000259" key="5">
    <source>
        <dbReference type="Pfam" id="PF23726"/>
    </source>
</evidence>
<evidence type="ECO:0000256" key="2">
    <source>
        <dbReference type="ARBA" id="ARBA00023242"/>
    </source>
</evidence>
<dbReference type="Gene3D" id="2.130.10.10">
    <property type="entry name" value="YVTN repeat-like/Quinoprotein amine dehydrogenase"/>
    <property type="match status" value="2"/>
</dbReference>
<gene>
    <name evidence="6" type="ORF">SmJEL517_g01027</name>
</gene>
<accession>A0A507CHC8</accession>
<evidence type="ECO:0000259" key="3">
    <source>
        <dbReference type="Pfam" id="PF03178"/>
    </source>
</evidence>
<reference evidence="6 7" key="1">
    <citation type="journal article" date="2019" name="Sci. Rep.">
        <title>Comparative genomics of chytrid fungi reveal insights into the obligate biotrophic and pathogenic lifestyle of Synchytrium endobioticum.</title>
        <authorList>
            <person name="van de Vossenberg B.T.L.H."/>
            <person name="Warris S."/>
            <person name="Nguyen H.D.T."/>
            <person name="van Gent-Pelzer M.P.E."/>
            <person name="Joly D.L."/>
            <person name="van de Geest H.C."/>
            <person name="Bonants P.J.M."/>
            <person name="Smith D.S."/>
            <person name="Levesque C.A."/>
            <person name="van der Lee T.A.J."/>
        </authorList>
    </citation>
    <scope>NUCLEOTIDE SEQUENCE [LARGE SCALE GENOMIC DNA]</scope>
    <source>
        <strain evidence="6 7">JEL517</strain>
    </source>
</reference>
<dbReference type="InterPro" id="IPR058543">
    <property type="entry name" value="Beta-prop_RSE1/DDB1/CPSF1_2nd"/>
</dbReference>
<feature type="domain" description="RSE1/DDB1/CPSF1 second beta-propeller" evidence="5">
    <location>
        <begin position="419"/>
        <end position="740"/>
    </location>
</feature>
<dbReference type="OrthoDB" id="20774at2759"/>
<evidence type="ECO:0008006" key="8">
    <source>
        <dbReference type="Google" id="ProtNLM"/>
    </source>
</evidence>
<proteinExistence type="predicted"/>
<evidence type="ECO:0000313" key="6">
    <source>
        <dbReference type="EMBL" id="TPX36973.1"/>
    </source>
</evidence>
<dbReference type="InterPro" id="IPR050358">
    <property type="entry name" value="RSE1/DDB1/CFT1"/>
</dbReference>
<dbReference type="InterPro" id="IPR015943">
    <property type="entry name" value="WD40/YVTN_repeat-like_dom_sf"/>
</dbReference>
<evidence type="ECO:0000313" key="7">
    <source>
        <dbReference type="Proteomes" id="UP000319731"/>
    </source>
</evidence>
<dbReference type="AlphaFoldDB" id="A0A507CHC8"/>
<dbReference type="PANTHER" id="PTHR10644">
    <property type="entry name" value="DNA REPAIR/RNA PROCESSING CPSF FAMILY"/>
    <property type="match status" value="1"/>
</dbReference>
<keyword evidence="7" id="KW-1185">Reference proteome</keyword>
<dbReference type="GO" id="GO:0003676">
    <property type="term" value="F:nucleic acid binding"/>
    <property type="evidence" value="ECO:0007669"/>
    <property type="project" value="InterPro"/>
</dbReference>
<dbReference type="Proteomes" id="UP000319731">
    <property type="component" value="Unassembled WGS sequence"/>
</dbReference>
<protein>
    <recommendedName>
        <fullName evidence="8">Cleavage/polyadenylation specificity factor A subunit N-terminal domain-containing protein</fullName>
    </recommendedName>
</protein>
<name>A0A507CHC8_9FUNG</name>
<dbReference type="Pfam" id="PF23726">
    <property type="entry name" value="Beta-prop_RSE1_2nd"/>
    <property type="match status" value="1"/>
</dbReference>
<organism evidence="6 7">
    <name type="scientific">Synchytrium microbalum</name>
    <dbReference type="NCBI Taxonomy" id="1806994"/>
    <lineage>
        <taxon>Eukaryota</taxon>
        <taxon>Fungi</taxon>
        <taxon>Fungi incertae sedis</taxon>
        <taxon>Chytridiomycota</taxon>
        <taxon>Chytridiomycota incertae sedis</taxon>
        <taxon>Chytridiomycetes</taxon>
        <taxon>Synchytriales</taxon>
        <taxon>Synchytriaceae</taxon>
        <taxon>Synchytrium</taxon>
    </lineage>
</organism>